<dbReference type="NCBIfam" id="NF006333">
    <property type="entry name" value="PRK08563.1"/>
    <property type="match status" value="1"/>
</dbReference>
<dbReference type="Gene3D" id="2.40.50.140">
    <property type="entry name" value="Nucleic acid-binding proteins"/>
    <property type="match status" value="1"/>
</dbReference>
<dbReference type="SUPFAM" id="SSF88798">
    <property type="entry name" value="N-terminal, heterodimerisation domain of RBP7 (RpoE)"/>
    <property type="match status" value="1"/>
</dbReference>
<dbReference type="OrthoDB" id="7927at2157"/>
<dbReference type="GO" id="GO:0003677">
    <property type="term" value="F:DNA binding"/>
    <property type="evidence" value="ECO:0007669"/>
    <property type="project" value="InterPro"/>
</dbReference>
<evidence type="ECO:0000313" key="6">
    <source>
        <dbReference type="EMBL" id="AKG39111.1"/>
    </source>
</evidence>
<name>A0A0F7CLB3_9CREN</name>
<accession>A0A0F7CLB3</accession>
<comment type="function">
    <text evidence="4">DNA-dependent RNA polymerase (RNAP) catalyzes the transcription of DNA into RNA using the four ribonucleoside triphosphates as substrates.</text>
</comment>
<dbReference type="InterPro" id="IPR003029">
    <property type="entry name" value="S1_domain"/>
</dbReference>
<gene>
    <name evidence="4" type="primary">rpo7</name>
    <name evidence="4" type="synonym">rpoE</name>
    <name evidence="6" type="ORF">MA03_07480</name>
</gene>
<dbReference type="Gene3D" id="3.30.1490.120">
    <property type="entry name" value="RNA polymerase Rpb7-like, N-terminal domain"/>
    <property type="match status" value="1"/>
</dbReference>
<keyword evidence="4" id="KW-0963">Cytoplasm</keyword>
<comment type="subcellular location">
    <subcellularLocation>
        <location evidence="4">Cytoplasm</location>
    </subcellularLocation>
</comment>
<organism evidence="6 7">
    <name type="scientific">Infirmifilum uzonense</name>
    <dbReference type="NCBI Taxonomy" id="1550241"/>
    <lineage>
        <taxon>Archaea</taxon>
        <taxon>Thermoproteota</taxon>
        <taxon>Thermoprotei</taxon>
        <taxon>Thermofilales</taxon>
        <taxon>Thermofilaceae</taxon>
        <taxon>Infirmifilum</taxon>
    </lineage>
</organism>
<dbReference type="KEGG" id="thf:MA03_07480"/>
<proteinExistence type="inferred from homology"/>
<dbReference type="InterPro" id="IPR046399">
    <property type="entry name" value="RNApol_Rpo7"/>
</dbReference>
<dbReference type="NCBIfam" id="TIGR00448">
    <property type="entry name" value="rpoE"/>
    <property type="match status" value="1"/>
</dbReference>
<dbReference type="Pfam" id="PF00575">
    <property type="entry name" value="S1"/>
    <property type="match status" value="1"/>
</dbReference>
<dbReference type="PANTHER" id="PTHR12709">
    <property type="entry name" value="DNA-DIRECTED RNA POLYMERASE II, III"/>
    <property type="match status" value="1"/>
</dbReference>
<dbReference type="PANTHER" id="PTHR12709:SF4">
    <property type="entry name" value="DNA-DIRECTED RNA POLYMERASE II SUBUNIT RPB7"/>
    <property type="match status" value="1"/>
</dbReference>
<keyword evidence="4" id="KW-0548">Nucleotidyltransferase</keyword>
<keyword evidence="3 4" id="KW-0804">Transcription</keyword>
<comment type="similarity">
    <text evidence="1 4">Belongs to the eukaryotic RPB7/RPC8 RNA polymerase subunit family.</text>
</comment>
<evidence type="ECO:0000256" key="2">
    <source>
        <dbReference type="ARBA" id="ARBA00022478"/>
    </source>
</evidence>
<dbReference type="GO" id="GO:0006352">
    <property type="term" value="P:DNA-templated transcription initiation"/>
    <property type="evidence" value="ECO:0007669"/>
    <property type="project" value="InterPro"/>
</dbReference>
<dbReference type="AlphaFoldDB" id="A0A0F7CLB3"/>
<evidence type="ECO:0000256" key="4">
    <source>
        <dbReference type="HAMAP-Rule" id="MF_00865"/>
    </source>
</evidence>
<dbReference type="STRING" id="1550241.MA03_07480"/>
<dbReference type="EC" id="2.7.7.6" evidence="4"/>
<dbReference type="CDD" id="cd04331">
    <property type="entry name" value="RNAP_E_N"/>
    <property type="match status" value="1"/>
</dbReference>
<dbReference type="GO" id="GO:0000428">
    <property type="term" value="C:DNA-directed RNA polymerase complex"/>
    <property type="evidence" value="ECO:0007669"/>
    <property type="project" value="UniProtKB-KW"/>
</dbReference>
<reference evidence="6 7" key="1">
    <citation type="journal article" date="2015" name="Stand. Genomic Sci.">
        <title>Complete genome sequence of and proposal of Thermofilum uzonense sp. nov. a novel hyperthermophilic crenarchaeon and emended description of the genus Thermofilum.</title>
        <authorList>
            <person name="Toshchakov S.V."/>
            <person name="Korzhenkov A.A."/>
            <person name="Samarov N.I."/>
            <person name="Mazunin I.O."/>
            <person name="Mozhey O.I."/>
            <person name="Shmyr I.S."/>
            <person name="Derbikova K.S."/>
            <person name="Taranov E.A."/>
            <person name="Dominova I.N."/>
            <person name="Bonch-Osmolovskaya E.A."/>
            <person name="Patrushev M.V."/>
            <person name="Podosokorskaya O.A."/>
            <person name="Kublanov I.V."/>
        </authorList>
    </citation>
    <scope>NUCLEOTIDE SEQUENCE [LARGE SCALE GENOMIC DNA]</scope>
    <source>
        <strain evidence="6 7">1807-2</strain>
    </source>
</reference>
<dbReference type="SMART" id="SM00316">
    <property type="entry name" value="S1"/>
    <property type="match status" value="1"/>
</dbReference>
<dbReference type="GO" id="GO:0003899">
    <property type="term" value="F:DNA-directed RNA polymerase activity"/>
    <property type="evidence" value="ECO:0007669"/>
    <property type="project" value="UniProtKB-UniRule"/>
</dbReference>
<dbReference type="InterPro" id="IPR012340">
    <property type="entry name" value="NA-bd_OB-fold"/>
</dbReference>
<dbReference type="Pfam" id="PF03876">
    <property type="entry name" value="SHS2_Rpb7-N"/>
    <property type="match status" value="1"/>
</dbReference>
<comment type="subunit">
    <text evidence="4">Part of the RNA polymerase complex. Forms a stalk with Rpo4 that extends from the main structure.</text>
</comment>
<comment type="catalytic activity">
    <reaction evidence="4">
        <text>RNA(n) + a ribonucleoside 5'-triphosphate = RNA(n+1) + diphosphate</text>
        <dbReference type="Rhea" id="RHEA:21248"/>
        <dbReference type="Rhea" id="RHEA-COMP:14527"/>
        <dbReference type="Rhea" id="RHEA-COMP:17342"/>
        <dbReference type="ChEBI" id="CHEBI:33019"/>
        <dbReference type="ChEBI" id="CHEBI:61557"/>
        <dbReference type="ChEBI" id="CHEBI:140395"/>
        <dbReference type="EC" id="2.7.7.6"/>
    </reaction>
</comment>
<keyword evidence="7" id="KW-1185">Reference proteome</keyword>
<sequence>MYKLILLEDTVKIPPKLFGKPLNEAALEVLKEDFEGRVLEGIGLVVSVLGAEVSEEGYLTFGDAGSYHQARFTALVFSPVNQEVVEGEVVLVENIGITVRLGAVDGFIHRSQVFPSKEVIYDRDQGVVIAESGKRIIRRGDVVRARVTGVTYDVQRGQLRVRLTMRQPYLGKLEHIKELIEKQKKGEKDAS</sequence>
<protein>
    <recommendedName>
        <fullName evidence="4">DNA-directed RNA polymerase subunit Rpo7</fullName>
        <ecNumber evidence="4">2.7.7.6</ecNumber>
    </recommendedName>
    <alternativeName>
        <fullName evidence="4">DNA-directed RNA polymerase subunit E</fullName>
    </alternativeName>
</protein>
<dbReference type="InterPro" id="IPR005576">
    <property type="entry name" value="Rpb7-like_N"/>
</dbReference>
<evidence type="ECO:0000256" key="3">
    <source>
        <dbReference type="ARBA" id="ARBA00023163"/>
    </source>
</evidence>
<evidence type="ECO:0000259" key="5">
    <source>
        <dbReference type="PROSITE" id="PS50126"/>
    </source>
</evidence>
<keyword evidence="2 4" id="KW-0240">DNA-directed RNA polymerase</keyword>
<dbReference type="RefSeq" id="WP_052884651.1">
    <property type="nucleotide sequence ID" value="NZ_CP009961.1"/>
</dbReference>
<dbReference type="HAMAP" id="MF_00865">
    <property type="entry name" value="RNApol_arch_Rpo7"/>
    <property type="match status" value="1"/>
</dbReference>
<dbReference type="GeneID" id="25402061"/>
<dbReference type="InterPro" id="IPR036898">
    <property type="entry name" value="RNA_pol_Rpb7-like_N_sf"/>
</dbReference>
<feature type="domain" description="S1 motif" evidence="5">
    <location>
        <begin position="82"/>
        <end position="166"/>
    </location>
</feature>
<dbReference type="GO" id="GO:0005737">
    <property type="term" value="C:cytoplasm"/>
    <property type="evidence" value="ECO:0007669"/>
    <property type="project" value="UniProtKB-SubCell"/>
</dbReference>
<dbReference type="EMBL" id="CP009961">
    <property type="protein sequence ID" value="AKG39111.1"/>
    <property type="molecule type" value="Genomic_DNA"/>
</dbReference>
<evidence type="ECO:0000256" key="1">
    <source>
        <dbReference type="ARBA" id="ARBA00009307"/>
    </source>
</evidence>
<evidence type="ECO:0000313" key="7">
    <source>
        <dbReference type="Proteomes" id="UP000067434"/>
    </source>
</evidence>
<dbReference type="InterPro" id="IPR045113">
    <property type="entry name" value="Rpb7-like"/>
</dbReference>
<dbReference type="SUPFAM" id="SSF50249">
    <property type="entry name" value="Nucleic acid-binding proteins"/>
    <property type="match status" value="1"/>
</dbReference>
<keyword evidence="4" id="KW-0808">Transferase</keyword>
<comment type="domain">
    <text evidence="4">Forms 2 domains with an elongated structure; Rpo4 packs into the hinge region between the 2 domains.</text>
</comment>
<dbReference type="PROSITE" id="PS50126">
    <property type="entry name" value="S1"/>
    <property type="match status" value="1"/>
</dbReference>
<dbReference type="HOGENOM" id="CLU_117966_0_0_2"/>
<dbReference type="PATRIC" id="fig|1550241.5.peg.1544"/>
<dbReference type="Proteomes" id="UP000067434">
    <property type="component" value="Chromosome"/>
</dbReference>
<dbReference type="InterPro" id="IPR004519">
    <property type="entry name" value="RNAP_E/RPC8"/>
</dbReference>